<feature type="transmembrane region" description="Helical" evidence="8">
    <location>
        <begin position="12"/>
        <end position="32"/>
    </location>
</feature>
<evidence type="ECO:0000256" key="8">
    <source>
        <dbReference type="SAM" id="Phobius"/>
    </source>
</evidence>
<evidence type="ECO:0000256" key="5">
    <source>
        <dbReference type="ARBA" id="ARBA00022989"/>
    </source>
</evidence>
<proteinExistence type="inferred from homology"/>
<keyword evidence="10" id="KW-1185">Reference proteome</keyword>
<keyword evidence="6 8" id="KW-0472">Membrane</keyword>
<keyword evidence="9" id="KW-0762">Sugar transport</keyword>
<protein>
    <submittedName>
        <fullName evidence="9">Sugar transporter STL1</fullName>
    </submittedName>
</protein>
<dbReference type="Pfam" id="PF00083">
    <property type="entry name" value="Sugar_tr"/>
    <property type="match status" value="2"/>
</dbReference>
<feature type="transmembrane region" description="Helical" evidence="8">
    <location>
        <begin position="209"/>
        <end position="232"/>
    </location>
</feature>
<feature type="transmembrane region" description="Helical" evidence="8">
    <location>
        <begin position="52"/>
        <end position="72"/>
    </location>
</feature>
<comment type="caution">
    <text evidence="9">The sequence shown here is derived from an EMBL/GenBank/DDBJ whole genome shotgun (WGS) entry which is preliminary data.</text>
</comment>
<sequence length="350" mass="38247">MFGSDLRGRWLNWAITGFLLLGYDQGVMSGIIGAENQFGNDFNNPDANMQGLIVSIYDIGCAFGSLISFFFAETYGRKNMIIAGGTTMIIGTIILTSSTTIAQLLVGRIVTGIDRTREAADVLSRLDDTAIDDAEVVETVRTIQVSIEKETRGGPFQYKELISGGPMGNFRRICLCLAVNVMQQFTGSNMINYYAPTVYEQNMGLTRTISLILGGCTSLTYLVGSFIPLWTVDRYGRRALLMFSAAGLCVCFSLASILLSTGTQPAAYGATAMVFLFQIFLGIGWLPIPWFYPSEVTTTRIRSKGQALGSFINWRTGREEAGVEGGFNGKDPEAKTLEEEDGEVREETKA</sequence>
<gene>
    <name evidence="9" type="primary">STL1_1</name>
    <name evidence="9" type="ORF">DIS24_g283</name>
</gene>
<dbReference type="PANTHER" id="PTHR48022">
    <property type="entry name" value="PLASTIDIC GLUCOSE TRANSPORTER 4"/>
    <property type="match status" value="1"/>
</dbReference>
<name>A0AA40D7Z0_9PEZI</name>
<evidence type="ECO:0000256" key="4">
    <source>
        <dbReference type="ARBA" id="ARBA00022692"/>
    </source>
</evidence>
<evidence type="ECO:0000313" key="9">
    <source>
        <dbReference type="EMBL" id="KAK0664964.1"/>
    </source>
</evidence>
<dbReference type="InterPro" id="IPR003663">
    <property type="entry name" value="Sugar/inositol_transpt"/>
</dbReference>
<evidence type="ECO:0000256" key="2">
    <source>
        <dbReference type="ARBA" id="ARBA00010992"/>
    </source>
</evidence>
<feature type="transmembrane region" description="Helical" evidence="8">
    <location>
        <begin position="81"/>
        <end position="106"/>
    </location>
</feature>
<keyword evidence="3" id="KW-0813">Transport</keyword>
<dbReference type="SUPFAM" id="SSF103473">
    <property type="entry name" value="MFS general substrate transporter"/>
    <property type="match status" value="2"/>
</dbReference>
<comment type="similarity">
    <text evidence="2">Belongs to the major facilitator superfamily. Sugar transporter (TC 2.A.1.1) family.</text>
</comment>
<evidence type="ECO:0000256" key="7">
    <source>
        <dbReference type="SAM" id="MobiDB-lite"/>
    </source>
</evidence>
<evidence type="ECO:0000313" key="10">
    <source>
        <dbReference type="Proteomes" id="UP001175001"/>
    </source>
</evidence>
<keyword evidence="5 8" id="KW-1133">Transmembrane helix</keyword>
<reference evidence="9" key="1">
    <citation type="submission" date="2023-06" db="EMBL/GenBank/DDBJ databases">
        <title>Multi-omics analyses reveal the molecular pathogenesis toolkit of Lasiodiplodia hormozganensis, a cross-kingdom pathogen.</title>
        <authorList>
            <person name="Felix C."/>
            <person name="Meneses R."/>
            <person name="Goncalves M.F.M."/>
            <person name="Tilleman L."/>
            <person name="Duarte A.S."/>
            <person name="Jorrin-Novo J.V."/>
            <person name="Van De Peer Y."/>
            <person name="Deforce D."/>
            <person name="Van Nieuwerburgh F."/>
            <person name="Esteves A.C."/>
            <person name="Alves A."/>
        </authorList>
    </citation>
    <scope>NUCLEOTIDE SEQUENCE</scope>
    <source>
        <strain evidence="9">CBS 339.90</strain>
    </source>
</reference>
<keyword evidence="4 8" id="KW-0812">Transmembrane</keyword>
<dbReference type="EMBL" id="JAUJDW010000001">
    <property type="protein sequence ID" value="KAK0664964.1"/>
    <property type="molecule type" value="Genomic_DNA"/>
</dbReference>
<dbReference type="PANTHER" id="PTHR48022:SF28">
    <property type="entry name" value="MAJOR FACILITATOR SUPERFAMILY (MFS) PROFILE DOMAIN-CONTAINING PROTEIN-RELATED"/>
    <property type="match status" value="1"/>
</dbReference>
<dbReference type="PRINTS" id="PR00171">
    <property type="entry name" value="SUGRTRNSPORT"/>
</dbReference>
<dbReference type="InterPro" id="IPR005828">
    <property type="entry name" value="MFS_sugar_transport-like"/>
</dbReference>
<dbReference type="GO" id="GO:0005351">
    <property type="term" value="F:carbohydrate:proton symporter activity"/>
    <property type="evidence" value="ECO:0007669"/>
    <property type="project" value="TreeGrafter"/>
</dbReference>
<accession>A0AA40D7Z0</accession>
<evidence type="ECO:0000256" key="3">
    <source>
        <dbReference type="ARBA" id="ARBA00022448"/>
    </source>
</evidence>
<dbReference type="InterPro" id="IPR050360">
    <property type="entry name" value="MFS_Sugar_Transporters"/>
</dbReference>
<feature type="region of interest" description="Disordered" evidence="7">
    <location>
        <begin position="321"/>
        <end position="350"/>
    </location>
</feature>
<organism evidence="9 10">
    <name type="scientific">Lasiodiplodia hormozganensis</name>
    <dbReference type="NCBI Taxonomy" id="869390"/>
    <lineage>
        <taxon>Eukaryota</taxon>
        <taxon>Fungi</taxon>
        <taxon>Dikarya</taxon>
        <taxon>Ascomycota</taxon>
        <taxon>Pezizomycotina</taxon>
        <taxon>Dothideomycetes</taxon>
        <taxon>Dothideomycetes incertae sedis</taxon>
        <taxon>Botryosphaeriales</taxon>
        <taxon>Botryosphaeriaceae</taxon>
        <taxon>Lasiodiplodia</taxon>
    </lineage>
</organism>
<dbReference type="InterPro" id="IPR036259">
    <property type="entry name" value="MFS_trans_sf"/>
</dbReference>
<dbReference type="GO" id="GO:0016020">
    <property type="term" value="C:membrane"/>
    <property type="evidence" value="ECO:0007669"/>
    <property type="project" value="UniProtKB-SubCell"/>
</dbReference>
<comment type="subcellular location">
    <subcellularLocation>
        <location evidence="1">Membrane</location>
        <topology evidence="1">Multi-pass membrane protein</topology>
    </subcellularLocation>
</comment>
<evidence type="ECO:0000256" key="1">
    <source>
        <dbReference type="ARBA" id="ARBA00004141"/>
    </source>
</evidence>
<feature type="transmembrane region" description="Helical" evidence="8">
    <location>
        <begin position="266"/>
        <end position="292"/>
    </location>
</feature>
<dbReference type="Proteomes" id="UP001175001">
    <property type="component" value="Unassembled WGS sequence"/>
</dbReference>
<dbReference type="AlphaFoldDB" id="A0AA40D7Z0"/>
<evidence type="ECO:0000256" key="6">
    <source>
        <dbReference type="ARBA" id="ARBA00023136"/>
    </source>
</evidence>
<feature type="transmembrane region" description="Helical" evidence="8">
    <location>
        <begin position="239"/>
        <end position="260"/>
    </location>
</feature>
<dbReference type="Gene3D" id="1.20.1250.20">
    <property type="entry name" value="MFS general substrate transporter like domains"/>
    <property type="match status" value="2"/>
</dbReference>